<dbReference type="EMBL" id="UOEQ01000235">
    <property type="protein sequence ID" value="VAW19745.1"/>
    <property type="molecule type" value="Genomic_DNA"/>
</dbReference>
<dbReference type="GO" id="GO:0003774">
    <property type="term" value="F:cytoskeletal motor activity"/>
    <property type="evidence" value="ECO:0007669"/>
    <property type="project" value="InterPro"/>
</dbReference>
<keyword evidence="2" id="KW-0975">Bacterial flagellum</keyword>
<proteinExistence type="inferred from homology"/>
<dbReference type="PANTHER" id="PTHR34653:SF1">
    <property type="entry name" value="FLAGELLAR HOOK-BASAL BODY COMPLEX PROTEIN FLIE"/>
    <property type="match status" value="1"/>
</dbReference>
<dbReference type="PRINTS" id="PR01006">
    <property type="entry name" value="FLGHOOKFLIE"/>
</dbReference>
<dbReference type="Pfam" id="PF02049">
    <property type="entry name" value="FliE"/>
    <property type="match status" value="1"/>
</dbReference>
<sequence>MSIPISAAASAYGNAAQLIQDSTKAGASQVTQPGAGGDFASILSQTVQGVVDSGNRSDQVAMNMLEGNASVVDMVTAVAETELAVETMVTVRDKVISAYQEIMRMPI</sequence>
<evidence type="ECO:0000256" key="1">
    <source>
        <dbReference type="ARBA" id="ARBA00004117"/>
    </source>
</evidence>
<organism evidence="3">
    <name type="scientific">hydrothermal vent metagenome</name>
    <dbReference type="NCBI Taxonomy" id="652676"/>
    <lineage>
        <taxon>unclassified sequences</taxon>
        <taxon>metagenomes</taxon>
        <taxon>ecological metagenomes</taxon>
    </lineage>
</organism>
<accession>A0A3B0TM57</accession>
<dbReference type="AlphaFoldDB" id="A0A3B0TM57"/>
<evidence type="ECO:0000256" key="2">
    <source>
        <dbReference type="ARBA" id="ARBA00023143"/>
    </source>
</evidence>
<keyword evidence="3" id="KW-0969">Cilium</keyword>
<name>A0A3B0TM57_9ZZZZ</name>
<dbReference type="InterPro" id="IPR001624">
    <property type="entry name" value="FliE"/>
</dbReference>
<dbReference type="PANTHER" id="PTHR34653">
    <property type="match status" value="1"/>
</dbReference>
<dbReference type="GO" id="GO:0009425">
    <property type="term" value="C:bacterial-type flagellum basal body"/>
    <property type="evidence" value="ECO:0007669"/>
    <property type="project" value="UniProtKB-SubCell"/>
</dbReference>
<dbReference type="GO" id="GO:0071973">
    <property type="term" value="P:bacterial-type flagellum-dependent cell motility"/>
    <property type="evidence" value="ECO:0007669"/>
    <property type="project" value="InterPro"/>
</dbReference>
<dbReference type="HAMAP" id="MF_00724">
    <property type="entry name" value="FliE"/>
    <property type="match status" value="1"/>
</dbReference>
<keyword evidence="3" id="KW-0966">Cell projection</keyword>
<keyword evidence="3" id="KW-0282">Flagellum</keyword>
<protein>
    <submittedName>
        <fullName evidence="3">Flagellar hook-basal body complex protein FliE</fullName>
    </submittedName>
</protein>
<comment type="subcellular location">
    <subcellularLocation>
        <location evidence="1">Bacterial flagellum basal body</location>
    </subcellularLocation>
</comment>
<reference evidence="3" key="1">
    <citation type="submission" date="2018-06" db="EMBL/GenBank/DDBJ databases">
        <authorList>
            <person name="Zhirakovskaya E."/>
        </authorList>
    </citation>
    <scope>NUCLEOTIDE SEQUENCE</scope>
</reference>
<evidence type="ECO:0000313" key="3">
    <source>
        <dbReference type="EMBL" id="VAW19745.1"/>
    </source>
</evidence>
<dbReference type="GO" id="GO:0005198">
    <property type="term" value="F:structural molecule activity"/>
    <property type="evidence" value="ECO:0007669"/>
    <property type="project" value="InterPro"/>
</dbReference>
<gene>
    <name evidence="3" type="ORF">MNBD_ALPHA11-184</name>
</gene>